<feature type="compositionally biased region" description="Low complexity" evidence="1">
    <location>
        <begin position="129"/>
        <end position="144"/>
    </location>
</feature>
<organism evidence="3 4">
    <name type="scientific">Saxophila tyrrhenica</name>
    <dbReference type="NCBI Taxonomy" id="1690608"/>
    <lineage>
        <taxon>Eukaryota</taxon>
        <taxon>Fungi</taxon>
        <taxon>Dikarya</taxon>
        <taxon>Ascomycota</taxon>
        <taxon>Pezizomycotina</taxon>
        <taxon>Dothideomycetes</taxon>
        <taxon>Dothideomycetidae</taxon>
        <taxon>Mycosphaerellales</taxon>
        <taxon>Extremaceae</taxon>
        <taxon>Saxophila</taxon>
    </lineage>
</organism>
<dbReference type="EMBL" id="JAVRRT010000013">
    <property type="protein sequence ID" value="KAK5166615.1"/>
    <property type="molecule type" value="Genomic_DNA"/>
</dbReference>
<feature type="compositionally biased region" description="Low complexity" evidence="1">
    <location>
        <begin position="171"/>
        <end position="183"/>
    </location>
</feature>
<keyword evidence="4" id="KW-1185">Reference proteome</keyword>
<evidence type="ECO:0000256" key="1">
    <source>
        <dbReference type="SAM" id="MobiDB-lite"/>
    </source>
</evidence>
<dbReference type="RefSeq" id="XP_064656497.1">
    <property type="nucleotide sequence ID" value="XM_064805392.1"/>
</dbReference>
<feature type="region of interest" description="Disordered" evidence="1">
    <location>
        <begin position="158"/>
        <end position="183"/>
    </location>
</feature>
<sequence>MAIALLTLALLAQLAFGAQKDGVDKRQTCPYGQGYFSPCGGCCDNLGTAGCYAPVEGPDAGEWACYPYPPGEVVATIFVSSAVGGGSSATYPSPSASGSAGVGGESSSTPYYSPTSSSYGSSSTGGGAYTSSSPSSPGYGRGSSNVFGGGSSTSYGGGGMVPTTTQSFGFPSTTADGAGAASSSGLPPAIGGARGVGGVSSGLGLVMGLLGAVLWA</sequence>
<evidence type="ECO:0000313" key="3">
    <source>
        <dbReference type="EMBL" id="KAK5166615.1"/>
    </source>
</evidence>
<dbReference type="Proteomes" id="UP001337655">
    <property type="component" value="Unassembled WGS sequence"/>
</dbReference>
<comment type="caution">
    <text evidence="3">The sequence shown here is derived from an EMBL/GenBank/DDBJ whole genome shotgun (WGS) entry which is preliminary data.</text>
</comment>
<feature type="compositionally biased region" description="Low complexity" evidence="1">
    <location>
        <begin position="93"/>
        <end position="122"/>
    </location>
</feature>
<keyword evidence="2" id="KW-0732">Signal</keyword>
<dbReference type="GeneID" id="89929492"/>
<feature type="chain" id="PRO_5043653695" evidence="2">
    <location>
        <begin position="18"/>
        <end position="216"/>
    </location>
</feature>
<proteinExistence type="predicted"/>
<name>A0AAV9P3Z2_9PEZI</name>
<protein>
    <submittedName>
        <fullName evidence="3">Uncharacterized protein</fullName>
    </submittedName>
</protein>
<dbReference type="AlphaFoldDB" id="A0AAV9P3Z2"/>
<evidence type="ECO:0000313" key="4">
    <source>
        <dbReference type="Proteomes" id="UP001337655"/>
    </source>
</evidence>
<accession>A0AAV9P3Z2</accession>
<feature type="signal peptide" evidence="2">
    <location>
        <begin position="1"/>
        <end position="17"/>
    </location>
</feature>
<feature type="region of interest" description="Disordered" evidence="1">
    <location>
        <begin position="93"/>
        <end position="144"/>
    </location>
</feature>
<evidence type="ECO:0000256" key="2">
    <source>
        <dbReference type="SAM" id="SignalP"/>
    </source>
</evidence>
<reference evidence="3 4" key="1">
    <citation type="submission" date="2023-08" db="EMBL/GenBank/DDBJ databases">
        <title>Black Yeasts Isolated from many extreme environments.</title>
        <authorList>
            <person name="Coleine C."/>
            <person name="Stajich J.E."/>
            <person name="Selbmann L."/>
        </authorList>
    </citation>
    <scope>NUCLEOTIDE SEQUENCE [LARGE SCALE GENOMIC DNA]</scope>
    <source>
        <strain evidence="3 4">CCFEE 5935</strain>
    </source>
</reference>
<gene>
    <name evidence="3" type="ORF">LTR77_008158</name>
</gene>